<dbReference type="Proteomes" id="UP000613208">
    <property type="component" value="Unassembled WGS sequence"/>
</dbReference>
<dbReference type="GO" id="GO:0016020">
    <property type="term" value="C:membrane"/>
    <property type="evidence" value="ECO:0007669"/>
    <property type="project" value="UniProtKB-SubCell"/>
</dbReference>
<evidence type="ECO:0000313" key="10">
    <source>
        <dbReference type="EMBL" id="GFO84173.1"/>
    </source>
</evidence>
<organism evidence="10 11">
    <name type="scientific">Anaerostipes butyraticus</name>
    <dbReference type="NCBI Taxonomy" id="645466"/>
    <lineage>
        <taxon>Bacteria</taxon>
        <taxon>Bacillati</taxon>
        <taxon>Bacillota</taxon>
        <taxon>Clostridia</taxon>
        <taxon>Lachnospirales</taxon>
        <taxon>Lachnospiraceae</taxon>
        <taxon>Anaerostipes</taxon>
    </lineage>
</organism>
<dbReference type="PANTHER" id="PTHR32322:SF2">
    <property type="entry name" value="EAMA DOMAIN-CONTAINING PROTEIN"/>
    <property type="match status" value="1"/>
</dbReference>
<keyword evidence="4 7" id="KW-1133">Transmembrane helix</keyword>
<dbReference type="PANTHER" id="PTHR32322">
    <property type="entry name" value="INNER MEMBRANE TRANSPORTER"/>
    <property type="match status" value="1"/>
</dbReference>
<keyword evidence="11" id="KW-1185">Reference proteome</keyword>
<dbReference type="InterPro" id="IPR000620">
    <property type="entry name" value="EamA_dom"/>
</dbReference>
<feature type="transmembrane region" description="Helical" evidence="7">
    <location>
        <begin position="92"/>
        <end position="114"/>
    </location>
</feature>
<sequence>MKKMKNKDYIGHGAALLTILIWGTTFISTKILLVEFKPIEILVFRFVMGFLALWIICPKWLKTAGWKQEVVFAAAGLSGICLYYLLENIALTYTLASNVGVIISVAPFFTAILAHIFIGSEEKFRVNFFAGFIIAMAGTVMISLNGAKLQLNPMGDFLAILAAAVWAIYSILTKKISGFGYPVVLATRRTFFYGILFMIPAAWIFDLRFDVTGFADPKNLLNILYLGLGASALCFVTWNIAVKKLGAVKTSIYIYMTPVITVITSVLILSERITWMSGLGVIFTLLGLIISEMKMNPRKLKTIGIFLVFLIPFLFTGCSGGNHESSNSKSAETKEKEPETKIEEKDWSDDFAGLNGAAVIYEPEENRYQIYNQDLAKTRRSPCSTFKIISSLTALENGVIDPDHSVREWSGEQFWNSGWNQDISFEEAFRVSCVWYFREVIDDIGKERMQKELDKLSYGNCDISDWEGKQNTNNNNRALTGFWIESSLKISPKEQTEVMERIFGDTSSYSKESLSRLKQVMLTSQDKEKDIAIYGKTGMGKDNGITTDAWFTGFADVSGQRKYFCVYLGKTNGADVTSTKAKEIAIQIISDL</sequence>
<feature type="transmembrane region" description="Helical" evidence="7">
    <location>
        <begin position="252"/>
        <end position="269"/>
    </location>
</feature>
<evidence type="ECO:0000259" key="8">
    <source>
        <dbReference type="Pfam" id="PF00892"/>
    </source>
</evidence>
<feature type="transmembrane region" description="Helical" evidence="7">
    <location>
        <begin position="303"/>
        <end position="322"/>
    </location>
</feature>
<feature type="transmembrane region" description="Helical" evidence="7">
    <location>
        <begin position="126"/>
        <end position="147"/>
    </location>
</feature>
<reference evidence="10" key="1">
    <citation type="submission" date="2020-06" db="EMBL/GenBank/DDBJ databases">
        <title>Characterization of fructooligosaccharide metabolism and fructooligosaccharide-degrading enzymes in human commensal butyrate producers.</title>
        <authorList>
            <person name="Tanno H."/>
            <person name="Fujii T."/>
            <person name="Hirano K."/>
            <person name="Maeno S."/>
            <person name="Tonozuka T."/>
            <person name="Sakamoto M."/>
            <person name="Ohkuma M."/>
            <person name="Tochio T."/>
            <person name="Endo A."/>
        </authorList>
    </citation>
    <scope>NUCLEOTIDE SEQUENCE</scope>
    <source>
        <strain evidence="10">JCM 17466</strain>
    </source>
</reference>
<proteinExistence type="inferred from homology"/>
<protein>
    <submittedName>
        <fullName evidence="10">Uncharacterized protein</fullName>
    </submittedName>
</protein>
<dbReference type="EMBL" id="BLYI01000009">
    <property type="protein sequence ID" value="GFO84173.1"/>
    <property type="molecule type" value="Genomic_DNA"/>
</dbReference>
<dbReference type="AlphaFoldDB" id="A0A916VCL1"/>
<evidence type="ECO:0000256" key="1">
    <source>
        <dbReference type="ARBA" id="ARBA00004141"/>
    </source>
</evidence>
<feature type="transmembrane region" description="Helical" evidence="7">
    <location>
        <begin position="275"/>
        <end position="291"/>
    </location>
</feature>
<feature type="transmembrane region" description="Helical" evidence="7">
    <location>
        <begin position="69"/>
        <end position="86"/>
    </location>
</feature>
<evidence type="ECO:0000256" key="3">
    <source>
        <dbReference type="ARBA" id="ARBA00022692"/>
    </source>
</evidence>
<comment type="caution">
    <text evidence="10">The sequence shown here is derived from an EMBL/GenBank/DDBJ whole genome shotgun (WGS) entry which is preliminary data.</text>
</comment>
<dbReference type="Pfam" id="PF00905">
    <property type="entry name" value="Transpeptidase"/>
    <property type="match status" value="1"/>
</dbReference>
<feature type="region of interest" description="Disordered" evidence="6">
    <location>
        <begin position="322"/>
        <end position="343"/>
    </location>
</feature>
<evidence type="ECO:0000256" key="2">
    <source>
        <dbReference type="ARBA" id="ARBA00007362"/>
    </source>
</evidence>
<dbReference type="InterPro" id="IPR001460">
    <property type="entry name" value="PCN-bd_Tpept"/>
</dbReference>
<comment type="similarity">
    <text evidence="2">Belongs to the EamA transporter family.</text>
</comment>
<accession>A0A916VCL1</accession>
<keyword evidence="5 7" id="KW-0472">Membrane</keyword>
<feature type="domain" description="EamA" evidence="8">
    <location>
        <begin position="11"/>
        <end position="143"/>
    </location>
</feature>
<feature type="domain" description="EamA" evidence="8">
    <location>
        <begin position="154"/>
        <end position="290"/>
    </location>
</feature>
<evidence type="ECO:0000313" key="11">
    <source>
        <dbReference type="Proteomes" id="UP000613208"/>
    </source>
</evidence>
<dbReference type="InterPro" id="IPR012338">
    <property type="entry name" value="Beta-lactam/transpept-like"/>
</dbReference>
<gene>
    <name evidence="10" type="ORF">ANBU17_05200</name>
</gene>
<feature type="transmembrane region" description="Helical" evidence="7">
    <location>
        <begin position="153"/>
        <end position="172"/>
    </location>
</feature>
<evidence type="ECO:0000256" key="6">
    <source>
        <dbReference type="SAM" id="MobiDB-lite"/>
    </source>
</evidence>
<feature type="transmembrane region" description="Helical" evidence="7">
    <location>
        <begin position="12"/>
        <end position="33"/>
    </location>
</feature>
<dbReference type="Pfam" id="PF00892">
    <property type="entry name" value="EamA"/>
    <property type="match status" value="2"/>
</dbReference>
<evidence type="ECO:0000256" key="4">
    <source>
        <dbReference type="ARBA" id="ARBA00022989"/>
    </source>
</evidence>
<feature type="transmembrane region" description="Helical" evidence="7">
    <location>
        <begin position="179"/>
        <end position="203"/>
    </location>
</feature>
<dbReference type="Gene3D" id="3.40.710.10">
    <property type="entry name" value="DD-peptidase/beta-lactamase superfamily"/>
    <property type="match status" value="1"/>
</dbReference>
<feature type="transmembrane region" description="Helical" evidence="7">
    <location>
        <begin position="39"/>
        <end position="57"/>
    </location>
</feature>
<dbReference type="InterPro" id="IPR037185">
    <property type="entry name" value="EmrE-like"/>
</dbReference>
<name>A0A916VCL1_9FIRM</name>
<comment type="subcellular location">
    <subcellularLocation>
        <location evidence="1">Membrane</location>
        <topology evidence="1">Multi-pass membrane protein</topology>
    </subcellularLocation>
</comment>
<evidence type="ECO:0000259" key="9">
    <source>
        <dbReference type="Pfam" id="PF00905"/>
    </source>
</evidence>
<evidence type="ECO:0000256" key="5">
    <source>
        <dbReference type="ARBA" id="ARBA00023136"/>
    </source>
</evidence>
<feature type="transmembrane region" description="Helical" evidence="7">
    <location>
        <begin position="223"/>
        <end position="240"/>
    </location>
</feature>
<feature type="domain" description="Penicillin-binding protein transpeptidase" evidence="9">
    <location>
        <begin position="365"/>
        <end position="589"/>
    </location>
</feature>
<dbReference type="InterPro" id="IPR050638">
    <property type="entry name" value="AA-Vitamin_Transporters"/>
</dbReference>
<dbReference type="SUPFAM" id="SSF103481">
    <property type="entry name" value="Multidrug resistance efflux transporter EmrE"/>
    <property type="match status" value="2"/>
</dbReference>
<dbReference type="GO" id="GO:0008658">
    <property type="term" value="F:penicillin binding"/>
    <property type="evidence" value="ECO:0007669"/>
    <property type="project" value="InterPro"/>
</dbReference>
<evidence type="ECO:0000256" key="7">
    <source>
        <dbReference type="SAM" id="Phobius"/>
    </source>
</evidence>
<feature type="compositionally biased region" description="Basic and acidic residues" evidence="6">
    <location>
        <begin position="331"/>
        <end position="343"/>
    </location>
</feature>
<dbReference type="SUPFAM" id="SSF56601">
    <property type="entry name" value="beta-lactamase/transpeptidase-like"/>
    <property type="match status" value="1"/>
</dbReference>
<keyword evidence="3 7" id="KW-0812">Transmembrane</keyword>